<evidence type="ECO:0000313" key="9">
    <source>
        <dbReference type="Proteomes" id="UP000799424"/>
    </source>
</evidence>
<dbReference type="Proteomes" id="UP000799424">
    <property type="component" value="Unassembled WGS sequence"/>
</dbReference>
<dbReference type="PANTHER" id="PTHR35042">
    <property type="entry name" value="ANTHRONE OXYGENASE ENCC"/>
    <property type="match status" value="1"/>
</dbReference>
<reference evidence="8" key="1">
    <citation type="journal article" date="2020" name="Stud. Mycol.">
        <title>101 Dothideomycetes genomes: a test case for predicting lifestyles and emergence of pathogens.</title>
        <authorList>
            <person name="Haridas S."/>
            <person name="Albert R."/>
            <person name="Binder M."/>
            <person name="Bloem J."/>
            <person name="Labutti K."/>
            <person name="Salamov A."/>
            <person name="Andreopoulos B."/>
            <person name="Baker S."/>
            <person name="Barry K."/>
            <person name="Bills G."/>
            <person name="Bluhm B."/>
            <person name="Cannon C."/>
            <person name="Castanera R."/>
            <person name="Culley D."/>
            <person name="Daum C."/>
            <person name="Ezra D."/>
            <person name="Gonzalez J."/>
            <person name="Henrissat B."/>
            <person name="Kuo A."/>
            <person name="Liang C."/>
            <person name="Lipzen A."/>
            <person name="Lutzoni F."/>
            <person name="Magnuson J."/>
            <person name="Mondo S."/>
            <person name="Nolan M."/>
            <person name="Ohm R."/>
            <person name="Pangilinan J."/>
            <person name="Park H.-J."/>
            <person name="Ramirez L."/>
            <person name="Alfaro M."/>
            <person name="Sun H."/>
            <person name="Tritt A."/>
            <person name="Yoshinaga Y."/>
            <person name="Zwiers L.-H."/>
            <person name="Turgeon B."/>
            <person name="Goodwin S."/>
            <person name="Spatafora J."/>
            <person name="Crous P."/>
            <person name="Grigoriev I."/>
        </authorList>
    </citation>
    <scope>NUCLEOTIDE SEQUENCE</scope>
    <source>
        <strain evidence="8">CBS 113818</strain>
    </source>
</reference>
<feature type="compositionally biased region" description="Acidic residues" evidence="6">
    <location>
        <begin position="337"/>
        <end position="355"/>
    </location>
</feature>
<protein>
    <submittedName>
        <fullName evidence="8">Uncharacterized protein</fullName>
    </submittedName>
</protein>
<evidence type="ECO:0000256" key="3">
    <source>
        <dbReference type="ARBA" id="ARBA00022989"/>
    </source>
</evidence>
<dbReference type="GO" id="GO:0016020">
    <property type="term" value="C:membrane"/>
    <property type="evidence" value="ECO:0007669"/>
    <property type="project" value="UniProtKB-SubCell"/>
</dbReference>
<dbReference type="OrthoDB" id="5343383at2759"/>
<evidence type="ECO:0000256" key="7">
    <source>
        <dbReference type="SAM" id="Phobius"/>
    </source>
</evidence>
<dbReference type="EMBL" id="MU006216">
    <property type="protein sequence ID" value="KAF2833422.1"/>
    <property type="molecule type" value="Genomic_DNA"/>
</dbReference>
<keyword evidence="9" id="KW-1185">Reference proteome</keyword>
<comment type="subcellular location">
    <subcellularLocation>
        <location evidence="1">Membrane</location>
        <topology evidence="1">Multi-pass membrane protein</topology>
    </subcellularLocation>
</comment>
<sequence>MEASHSIVPLLQAVATIAPAMYTGFTFAYSNVVIPPMTTHAPPKLLAKQWLQAYQFAPVFVAPLIILGASSNALLAFYASALTSRAMALYVLAALANASIIPYTALYMEPGINGAGKWKVQELLRDEGFELDGIGQGTSKDTARESAKNWAMTVDMKTIAETWAKTNAWRYVITGFATVTRWNKTLTKRTRVSDHQLSYCKLSLTKASCSAISCCQDCMGNPSWPRLTRNELVTIISDYYVFLTKFYIPPSAIKYPPPGGWPNITAETTKDLGKSELVIDLIKHLPYIASAMASKHERAHDIHYKSEVVDYSILMPENFTIERITDGEESLQEWWDEMEEDKDEDEEESDDEDANHEDNWWNGDNPDHFQMTNMIVLAQGTESGGRHLILDVFKGNIYEDVNECNLLPSCGVEGFFADLREKFEKLDLVPTLSDMYEDEAAIDDENEQQFRKVWREYGWPGKGFRKEEALKAIQKCRERLGRD</sequence>
<organism evidence="8 9">
    <name type="scientific">Ophiobolus disseminans</name>
    <dbReference type="NCBI Taxonomy" id="1469910"/>
    <lineage>
        <taxon>Eukaryota</taxon>
        <taxon>Fungi</taxon>
        <taxon>Dikarya</taxon>
        <taxon>Ascomycota</taxon>
        <taxon>Pezizomycotina</taxon>
        <taxon>Dothideomycetes</taxon>
        <taxon>Pleosporomycetidae</taxon>
        <taxon>Pleosporales</taxon>
        <taxon>Pleosporineae</taxon>
        <taxon>Phaeosphaeriaceae</taxon>
        <taxon>Ophiobolus</taxon>
    </lineage>
</organism>
<evidence type="ECO:0000256" key="5">
    <source>
        <dbReference type="ARBA" id="ARBA00034313"/>
    </source>
</evidence>
<feature type="transmembrane region" description="Helical" evidence="7">
    <location>
        <begin position="54"/>
        <end position="75"/>
    </location>
</feature>
<keyword evidence="4 7" id="KW-0472">Membrane</keyword>
<accession>A0A6A7AJE5</accession>
<dbReference type="PANTHER" id="PTHR35042:SF1">
    <property type="entry name" value="DUF1772-DOMAIN-CONTAINING PROTEIN"/>
    <property type="match status" value="1"/>
</dbReference>
<evidence type="ECO:0000256" key="2">
    <source>
        <dbReference type="ARBA" id="ARBA00022692"/>
    </source>
</evidence>
<evidence type="ECO:0000256" key="4">
    <source>
        <dbReference type="ARBA" id="ARBA00023136"/>
    </source>
</evidence>
<feature type="transmembrane region" description="Helical" evidence="7">
    <location>
        <begin position="87"/>
        <end position="108"/>
    </location>
</feature>
<evidence type="ECO:0000313" key="8">
    <source>
        <dbReference type="EMBL" id="KAF2833422.1"/>
    </source>
</evidence>
<evidence type="ECO:0000256" key="6">
    <source>
        <dbReference type="SAM" id="MobiDB-lite"/>
    </source>
</evidence>
<dbReference type="AlphaFoldDB" id="A0A6A7AJE5"/>
<gene>
    <name evidence="8" type="ORF">CC86DRAFT_441937</name>
</gene>
<name>A0A6A7AJE5_9PLEO</name>
<dbReference type="InterPro" id="IPR013901">
    <property type="entry name" value="Anthrone_oxy"/>
</dbReference>
<evidence type="ECO:0000256" key="1">
    <source>
        <dbReference type="ARBA" id="ARBA00004141"/>
    </source>
</evidence>
<keyword evidence="3 7" id="KW-1133">Transmembrane helix</keyword>
<feature type="region of interest" description="Disordered" evidence="6">
    <location>
        <begin position="337"/>
        <end position="363"/>
    </location>
</feature>
<dbReference type="Pfam" id="PF08592">
    <property type="entry name" value="Anthrone_oxy"/>
    <property type="match status" value="1"/>
</dbReference>
<keyword evidence="2 7" id="KW-0812">Transmembrane</keyword>
<proteinExistence type="inferred from homology"/>
<comment type="similarity">
    <text evidence="5">Belongs to the anthrone oxygenase family.</text>
</comment>